<dbReference type="VEuPathDB" id="FungiDB:GGTG_00461"/>
<reference evidence="2" key="2">
    <citation type="submission" date="2010-07" db="EMBL/GenBank/DDBJ databases">
        <authorList>
            <consortium name="The Broad Institute Genome Sequencing Platform"/>
            <consortium name="Broad Institute Genome Sequencing Center for Infectious Disease"/>
            <person name="Ma L.-J."/>
            <person name="Dead R."/>
            <person name="Young S."/>
            <person name="Zeng Q."/>
            <person name="Koehrsen M."/>
            <person name="Alvarado L."/>
            <person name="Berlin A."/>
            <person name="Chapman S.B."/>
            <person name="Chen Z."/>
            <person name="Freedman E."/>
            <person name="Gellesch M."/>
            <person name="Goldberg J."/>
            <person name="Griggs A."/>
            <person name="Gujja S."/>
            <person name="Heilman E.R."/>
            <person name="Heiman D."/>
            <person name="Hepburn T."/>
            <person name="Howarth C."/>
            <person name="Jen D."/>
            <person name="Larson L."/>
            <person name="Mehta T."/>
            <person name="Neiman D."/>
            <person name="Pearson M."/>
            <person name="Roberts A."/>
            <person name="Saif S."/>
            <person name="Shea T."/>
            <person name="Shenoy N."/>
            <person name="Sisk P."/>
            <person name="Stolte C."/>
            <person name="Sykes S."/>
            <person name="Walk T."/>
            <person name="White J."/>
            <person name="Yandava C."/>
            <person name="Haas B."/>
            <person name="Nusbaum C."/>
            <person name="Birren B."/>
        </authorList>
    </citation>
    <scope>NUCLEOTIDE SEQUENCE</scope>
    <source>
        <strain evidence="2">R3-111a-1</strain>
    </source>
</reference>
<evidence type="ECO:0000256" key="1">
    <source>
        <dbReference type="SAM" id="Phobius"/>
    </source>
</evidence>
<evidence type="ECO:0000313" key="3">
    <source>
        <dbReference type="EnsemblFungi" id="EJT80462"/>
    </source>
</evidence>
<proteinExistence type="predicted"/>
<dbReference type="GeneID" id="20340919"/>
<accession>J3NGS2</accession>
<organism evidence="2">
    <name type="scientific">Gaeumannomyces tritici (strain R3-111a-1)</name>
    <name type="common">Wheat and barley take-all root rot fungus</name>
    <name type="synonym">Gaeumannomyces graminis var. tritici</name>
    <dbReference type="NCBI Taxonomy" id="644352"/>
    <lineage>
        <taxon>Eukaryota</taxon>
        <taxon>Fungi</taxon>
        <taxon>Dikarya</taxon>
        <taxon>Ascomycota</taxon>
        <taxon>Pezizomycotina</taxon>
        <taxon>Sordariomycetes</taxon>
        <taxon>Sordariomycetidae</taxon>
        <taxon>Magnaporthales</taxon>
        <taxon>Magnaporthaceae</taxon>
        <taxon>Gaeumannomyces</taxon>
    </lineage>
</organism>
<dbReference type="HOGENOM" id="CLU_2812485_0_0_1"/>
<reference evidence="3" key="5">
    <citation type="submission" date="2018-04" db="UniProtKB">
        <authorList>
            <consortium name="EnsemblFungi"/>
        </authorList>
    </citation>
    <scope>IDENTIFICATION</scope>
    <source>
        <strain evidence="3">R3-111a-1</strain>
    </source>
</reference>
<protein>
    <submittedName>
        <fullName evidence="2 3">Uncharacterized protein</fullName>
    </submittedName>
</protein>
<evidence type="ECO:0000313" key="2">
    <source>
        <dbReference type="EMBL" id="EJT80462.1"/>
    </source>
</evidence>
<sequence length="67" mass="8206">MAVMVLMFQALLALYFWLFVQAHFFVKALSNKLYNAIYYFHFIYFMLYKFANVIFPIINILKITHHY</sequence>
<keyword evidence="4" id="KW-1185">Reference proteome</keyword>
<reference evidence="4" key="1">
    <citation type="submission" date="2010-07" db="EMBL/GenBank/DDBJ databases">
        <title>The genome sequence of Gaeumannomyces graminis var. tritici strain R3-111a-1.</title>
        <authorList>
            <consortium name="The Broad Institute Genome Sequencing Platform"/>
            <person name="Ma L.-J."/>
            <person name="Dead R."/>
            <person name="Young S."/>
            <person name="Zeng Q."/>
            <person name="Koehrsen M."/>
            <person name="Alvarado L."/>
            <person name="Berlin A."/>
            <person name="Chapman S.B."/>
            <person name="Chen Z."/>
            <person name="Freedman E."/>
            <person name="Gellesch M."/>
            <person name="Goldberg J."/>
            <person name="Griggs A."/>
            <person name="Gujja S."/>
            <person name="Heilman E.R."/>
            <person name="Heiman D."/>
            <person name="Hepburn T."/>
            <person name="Howarth C."/>
            <person name="Jen D."/>
            <person name="Larson L."/>
            <person name="Mehta T."/>
            <person name="Neiman D."/>
            <person name="Pearson M."/>
            <person name="Roberts A."/>
            <person name="Saif S."/>
            <person name="Shea T."/>
            <person name="Shenoy N."/>
            <person name="Sisk P."/>
            <person name="Stolte C."/>
            <person name="Sykes S."/>
            <person name="Walk T."/>
            <person name="White J."/>
            <person name="Yandava C."/>
            <person name="Haas B."/>
            <person name="Nusbaum C."/>
            <person name="Birren B."/>
        </authorList>
    </citation>
    <scope>NUCLEOTIDE SEQUENCE [LARGE SCALE GENOMIC DNA]</scope>
    <source>
        <strain evidence="4">R3-111a-1</strain>
    </source>
</reference>
<name>J3NGS2_GAET3</name>
<dbReference type="Proteomes" id="UP000006039">
    <property type="component" value="Unassembled WGS sequence"/>
</dbReference>
<keyword evidence="1" id="KW-0812">Transmembrane</keyword>
<reference evidence="2" key="3">
    <citation type="submission" date="2010-09" db="EMBL/GenBank/DDBJ databases">
        <title>Annotation of Gaeumannomyces graminis var. tritici R3-111a-1.</title>
        <authorList>
            <consortium name="The Broad Institute Genome Sequencing Platform"/>
            <person name="Ma L.-J."/>
            <person name="Dead R."/>
            <person name="Young S.K."/>
            <person name="Zeng Q."/>
            <person name="Gargeya S."/>
            <person name="Fitzgerald M."/>
            <person name="Haas B."/>
            <person name="Abouelleil A."/>
            <person name="Alvarado L."/>
            <person name="Arachchi H.M."/>
            <person name="Berlin A."/>
            <person name="Brown A."/>
            <person name="Chapman S.B."/>
            <person name="Chen Z."/>
            <person name="Dunbar C."/>
            <person name="Freedman E."/>
            <person name="Gearin G."/>
            <person name="Gellesch M."/>
            <person name="Goldberg J."/>
            <person name="Griggs A."/>
            <person name="Gujja S."/>
            <person name="Heiman D."/>
            <person name="Howarth C."/>
            <person name="Larson L."/>
            <person name="Lui A."/>
            <person name="MacDonald P.J.P."/>
            <person name="Mehta T."/>
            <person name="Montmayeur A."/>
            <person name="Murphy C."/>
            <person name="Neiman D."/>
            <person name="Pearson M."/>
            <person name="Priest M."/>
            <person name="Roberts A."/>
            <person name="Saif S."/>
            <person name="Shea T."/>
            <person name="Shenoy N."/>
            <person name="Sisk P."/>
            <person name="Stolte C."/>
            <person name="Sykes S."/>
            <person name="Yandava C."/>
            <person name="Wortman J."/>
            <person name="Nusbaum C."/>
            <person name="Birren B."/>
        </authorList>
    </citation>
    <scope>NUCLEOTIDE SEQUENCE</scope>
    <source>
        <strain evidence="2">R3-111a-1</strain>
    </source>
</reference>
<keyword evidence="1" id="KW-0472">Membrane</keyword>
<keyword evidence="1" id="KW-1133">Transmembrane helix</keyword>
<reference evidence="3" key="4">
    <citation type="journal article" date="2015" name="G3 (Bethesda)">
        <title>Genome sequences of three phytopathogenic species of the Magnaporthaceae family of fungi.</title>
        <authorList>
            <person name="Okagaki L.H."/>
            <person name="Nunes C.C."/>
            <person name="Sailsbery J."/>
            <person name="Clay B."/>
            <person name="Brown D."/>
            <person name="John T."/>
            <person name="Oh Y."/>
            <person name="Young N."/>
            <person name="Fitzgerald M."/>
            <person name="Haas B.J."/>
            <person name="Zeng Q."/>
            <person name="Young S."/>
            <person name="Adiconis X."/>
            <person name="Fan L."/>
            <person name="Levin J.Z."/>
            <person name="Mitchell T.K."/>
            <person name="Okubara P.A."/>
            <person name="Farman M.L."/>
            <person name="Kohn L.M."/>
            <person name="Birren B."/>
            <person name="Ma L.-J."/>
            <person name="Dean R.A."/>
        </authorList>
    </citation>
    <scope>NUCLEOTIDE SEQUENCE</scope>
    <source>
        <strain evidence="3">R3-111a-1</strain>
    </source>
</reference>
<dbReference type="EMBL" id="GL385395">
    <property type="protein sequence ID" value="EJT80462.1"/>
    <property type="molecule type" value="Genomic_DNA"/>
</dbReference>
<gene>
    <name evidence="3" type="primary">20340919</name>
    <name evidence="2" type="ORF">GGTG_00461</name>
</gene>
<dbReference type="EnsemblFungi" id="EJT80462">
    <property type="protein sequence ID" value="EJT80462"/>
    <property type="gene ID" value="GGTG_00461"/>
</dbReference>
<dbReference type="RefSeq" id="XP_009216471.1">
    <property type="nucleotide sequence ID" value="XM_009218207.1"/>
</dbReference>
<dbReference type="AlphaFoldDB" id="J3NGS2"/>
<evidence type="ECO:0000313" key="4">
    <source>
        <dbReference type="Proteomes" id="UP000006039"/>
    </source>
</evidence>
<feature type="transmembrane region" description="Helical" evidence="1">
    <location>
        <begin position="38"/>
        <end position="61"/>
    </location>
</feature>